<keyword evidence="9" id="KW-0378">Hydrolase</keyword>
<dbReference type="GO" id="GO:0008892">
    <property type="term" value="F:guanine deaminase activity"/>
    <property type="evidence" value="ECO:0007669"/>
    <property type="project" value="UniProtKB-EC"/>
</dbReference>
<evidence type="ECO:0000256" key="3">
    <source>
        <dbReference type="ARBA" id="ARBA00006745"/>
    </source>
</evidence>
<evidence type="ECO:0000259" key="13">
    <source>
        <dbReference type="Pfam" id="PF01979"/>
    </source>
</evidence>
<evidence type="ECO:0000256" key="11">
    <source>
        <dbReference type="ARBA" id="ARBA00056079"/>
    </source>
</evidence>
<evidence type="ECO:0000256" key="9">
    <source>
        <dbReference type="ARBA" id="ARBA00022801"/>
    </source>
</evidence>
<comment type="subunit">
    <text evidence="4">Homodimer.</text>
</comment>
<dbReference type="EMBL" id="BBXM02000011">
    <property type="protein sequence ID" value="GIC94847.1"/>
    <property type="molecule type" value="Genomic_DNA"/>
</dbReference>
<organism evidence="14 15">
    <name type="scientific">Aspergillus udagawae</name>
    <dbReference type="NCBI Taxonomy" id="91492"/>
    <lineage>
        <taxon>Eukaryota</taxon>
        <taxon>Fungi</taxon>
        <taxon>Dikarya</taxon>
        <taxon>Ascomycota</taxon>
        <taxon>Pezizomycotina</taxon>
        <taxon>Eurotiomycetes</taxon>
        <taxon>Eurotiomycetidae</taxon>
        <taxon>Eurotiales</taxon>
        <taxon>Aspergillaceae</taxon>
        <taxon>Aspergillus</taxon>
        <taxon>Aspergillus subgen. Fumigati</taxon>
    </lineage>
</organism>
<evidence type="ECO:0000256" key="6">
    <source>
        <dbReference type="ARBA" id="ARBA00014514"/>
    </source>
</evidence>
<keyword evidence="10" id="KW-0862">Zinc</keyword>
<comment type="cofactor">
    <cofactor evidence="1">
        <name>Zn(2+)</name>
        <dbReference type="ChEBI" id="CHEBI:29105"/>
    </cofactor>
</comment>
<evidence type="ECO:0000256" key="1">
    <source>
        <dbReference type="ARBA" id="ARBA00001947"/>
    </source>
</evidence>
<dbReference type="PANTHER" id="PTHR11271">
    <property type="entry name" value="GUANINE DEAMINASE"/>
    <property type="match status" value="1"/>
</dbReference>
<evidence type="ECO:0000313" key="15">
    <source>
        <dbReference type="Proteomes" id="UP000036893"/>
    </source>
</evidence>
<dbReference type="Proteomes" id="UP000036893">
    <property type="component" value="Unassembled WGS sequence"/>
</dbReference>
<sequence length="554" mass="60315">MATATAPTYTLFLGTFIHLPRKPTGVDPDAKWRPELEINHGALWVSNSDGKIAGYDWFFSPADGNVKALAEKLGLSGKVTEVVRAREDRNEFFFPGFIGMPPSSPKHSQWHQAEADKTEDTHIHAPQYPNSGIFGSSTLLDWLETYTFPLESSFSDTSKARAVYSRVIARTLANGTTCASYFATIHVPATNLLASLCHARGQRALIGRVCMDNPSFCPDYYLDPSPEASVTKSQETIAHIHSIDPAGTLIHPILTPRFAPTCSAPALRGLAQLANSYNPPLHIQTHLSENTGEISLVRELFPQSKDYTSVYDDFGLLTPRTILAHAVHLSPSERELIASRGAKVSHCPASNSALGSGICAVRKLLEAGVEVGLGTDVSGGYNCSVLEAVRQACLVSRLLRHSHNHSQEGGSDGEEVLSVEEGLYLGTRGGAAVVDLAGEIGGFEVGMSFDAQMVRLGHTHTSSSAAAEHGVVDLFGWESWTEKVHKWVWTGDDRNVRAVWVRGTLVHSLDEGQSDVSTSGRKKATWTGTGWESRWWLCGLGFVSAWFVFDRVMR</sequence>
<keyword evidence="8" id="KW-0479">Metal-binding</keyword>
<evidence type="ECO:0000256" key="2">
    <source>
        <dbReference type="ARBA" id="ARBA00004984"/>
    </source>
</evidence>
<dbReference type="Gene3D" id="3.20.20.140">
    <property type="entry name" value="Metal-dependent hydrolases"/>
    <property type="match status" value="1"/>
</dbReference>
<dbReference type="GO" id="GO:0005829">
    <property type="term" value="C:cytosol"/>
    <property type="evidence" value="ECO:0007669"/>
    <property type="project" value="TreeGrafter"/>
</dbReference>
<dbReference type="GO" id="GO:0046098">
    <property type="term" value="P:guanine metabolic process"/>
    <property type="evidence" value="ECO:0007669"/>
    <property type="project" value="TreeGrafter"/>
</dbReference>
<protein>
    <recommendedName>
        <fullName evidence="6">Guanine deaminase</fullName>
        <ecNumber evidence="5">3.5.4.3</ecNumber>
    </recommendedName>
    <alternativeName>
        <fullName evidence="12">Guanine aminohydrolase</fullName>
    </alternativeName>
</protein>
<proteinExistence type="inferred from homology"/>
<name>A0A8E0R0K8_9EURO</name>
<dbReference type="GO" id="GO:0008270">
    <property type="term" value="F:zinc ion binding"/>
    <property type="evidence" value="ECO:0007669"/>
    <property type="project" value="TreeGrafter"/>
</dbReference>
<keyword evidence="7" id="KW-0597">Phosphoprotein</keyword>
<dbReference type="EC" id="3.5.4.3" evidence="5"/>
<dbReference type="InterPro" id="IPR032466">
    <property type="entry name" value="Metal_Hydrolase"/>
</dbReference>
<dbReference type="PANTHER" id="PTHR11271:SF6">
    <property type="entry name" value="GUANINE DEAMINASE"/>
    <property type="match status" value="1"/>
</dbReference>
<reference evidence="14" key="1">
    <citation type="journal article" date="2015" name="Genome Announc.">
        <title>Draft Genome Sequence of the Pathogenic Filamentous Fungus Aspergillus udagawae Strain IFM 46973T.</title>
        <authorList>
            <person name="Kusuya Y."/>
            <person name="Takahashi-Nakaguchi A."/>
            <person name="Takahashi H."/>
            <person name="Yaguchi T."/>
        </authorList>
    </citation>
    <scope>NUCLEOTIDE SEQUENCE</scope>
    <source>
        <strain evidence="14">IFM 46973</strain>
    </source>
</reference>
<dbReference type="RefSeq" id="XP_043152113.1">
    <property type="nucleotide sequence ID" value="XM_043296178.1"/>
</dbReference>
<evidence type="ECO:0000256" key="5">
    <source>
        <dbReference type="ARBA" id="ARBA00012781"/>
    </source>
</evidence>
<dbReference type="FunFam" id="3.20.20.140:FF:000021">
    <property type="entry name" value="Guanine deaminase"/>
    <property type="match status" value="1"/>
</dbReference>
<evidence type="ECO:0000256" key="7">
    <source>
        <dbReference type="ARBA" id="ARBA00022553"/>
    </source>
</evidence>
<gene>
    <name evidence="14" type="ORF">Aud_002177</name>
</gene>
<comment type="pathway">
    <text evidence="2">Purine metabolism; guanine degradation; xanthine from guanine: step 1/1.</text>
</comment>
<evidence type="ECO:0000256" key="12">
    <source>
        <dbReference type="ARBA" id="ARBA00083147"/>
    </source>
</evidence>
<dbReference type="Pfam" id="PF01979">
    <property type="entry name" value="Amidohydro_1"/>
    <property type="match status" value="1"/>
</dbReference>
<dbReference type="InterPro" id="IPR051607">
    <property type="entry name" value="Metallo-dep_hydrolases"/>
</dbReference>
<evidence type="ECO:0000256" key="10">
    <source>
        <dbReference type="ARBA" id="ARBA00022833"/>
    </source>
</evidence>
<evidence type="ECO:0000256" key="8">
    <source>
        <dbReference type="ARBA" id="ARBA00022723"/>
    </source>
</evidence>
<dbReference type="InterPro" id="IPR011059">
    <property type="entry name" value="Metal-dep_hydrolase_composite"/>
</dbReference>
<dbReference type="AlphaFoldDB" id="A0A8E0R0K8"/>
<evidence type="ECO:0000256" key="4">
    <source>
        <dbReference type="ARBA" id="ARBA00011738"/>
    </source>
</evidence>
<dbReference type="SUPFAM" id="SSF51556">
    <property type="entry name" value="Metallo-dependent hydrolases"/>
    <property type="match status" value="1"/>
</dbReference>
<accession>A0A8E0R0K8</accession>
<dbReference type="Gene3D" id="2.30.40.10">
    <property type="entry name" value="Urease, subunit C, domain 1"/>
    <property type="match status" value="1"/>
</dbReference>
<comment type="function">
    <text evidence="11">Catalyzes the hydrolytic deamination of guanine, producing xanthine and ammonia.</text>
</comment>
<comment type="caution">
    <text evidence="14">The sequence shown here is derived from an EMBL/GenBank/DDBJ whole genome shotgun (WGS) entry which is preliminary data.</text>
</comment>
<dbReference type="GeneID" id="66989653"/>
<feature type="domain" description="Amidohydrolase-related" evidence="13">
    <location>
        <begin position="120"/>
        <end position="506"/>
    </location>
</feature>
<comment type="similarity">
    <text evidence="3">Belongs to the metallo-dependent hydrolases superfamily. ATZ/TRZ family.</text>
</comment>
<reference evidence="14" key="2">
    <citation type="submission" date="2021-01" db="EMBL/GenBank/DDBJ databases">
        <title>Pan-genome distribution and transcriptional activeness of fungal secondary metabolism genes in Aspergillus section Fumigati.</title>
        <authorList>
            <person name="Takahashi H."/>
            <person name="Umemura M."/>
            <person name="Ninomiya A."/>
            <person name="Kusuya Y."/>
            <person name="Urayama S."/>
            <person name="Shimizu M."/>
            <person name="Watanabe A."/>
            <person name="Kamei K."/>
            <person name="Yaguchi T."/>
            <person name="Hagiwara D."/>
        </authorList>
    </citation>
    <scope>NUCLEOTIDE SEQUENCE</scope>
    <source>
        <strain evidence="14">IFM 46973</strain>
    </source>
</reference>
<dbReference type="InterPro" id="IPR006680">
    <property type="entry name" value="Amidohydro-rel"/>
</dbReference>
<evidence type="ECO:0000313" key="14">
    <source>
        <dbReference type="EMBL" id="GIC94847.1"/>
    </source>
</evidence>